<feature type="transmembrane region" description="Helical" evidence="7">
    <location>
        <begin position="41"/>
        <end position="65"/>
    </location>
</feature>
<keyword evidence="5 7" id="KW-1133">Transmembrane helix</keyword>
<dbReference type="PROSITE" id="PS50850">
    <property type="entry name" value="MFS"/>
    <property type="match status" value="1"/>
</dbReference>
<dbReference type="Gene3D" id="1.20.1250.20">
    <property type="entry name" value="MFS general substrate transporter like domains"/>
    <property type="match status" value="1"/>
</dbReference>
<feature type="transmembrane region" description="Helical" evidence="7">
    <location>
        <begin position="166"/>
        <end position="186"/>
    </location>
</feature>
<feature type="transmembrane region" description="Helical" evidence="7">
    <location>
        <begin position="72"/>
        <end position="92"/>
    </location>
</feature>
<evidence type="ECO:0000313" key="11">
    <source>
        <dbReference type="Proteomes" id="UP000431451"/>
    </source>
</evidence>
<feature type="domain" description="Major facilitator superfamily (MFS) profile" evidence="8">
    <location>
        <begin position="7"/>
        <end position="411"/>
    </location>
</feature>
<evidence type="ECO:0000256" key="4">
    <source>
        <dbReference type="ARBA" id="ARBA00022692"/>
    </source>
</evidence>
<dbReference type="EMBL" id="CAKJVE010000004">
    <property type="protein sequence ID" value="CAG9709607.1"/>
    <property type="molecule type" value="Genomic_DNA"/>
</dbReference>
<dbReference type="Pfam" id="PF07690">
    <property type="entry name" value="MFS_1"/>
    <property type="match status" value="1"/>
</dbReference>
<evidence type="ECO:0000256" key="2">
    <source>
        <dbReference type="ARBA" id="ARBA00022448"/>
    </source>
</evidence>
<evidence type="ECO:0000256" key="3">
    <source>
        <dbReference type="ARBA" id="ARBA00022475"/>
    </source>
</evidence>
<dbReference type="AlphaFoldDB" id="A0A650LSX8"/>
<dbReference type="CDD" id="cd06173">
    <property type="entry name" value="MFS_MefA_like"/>
    <property type="match status" value="1"/>
</dbReference>
<dbReference type="PANTHER" id="PTHR43266:SF9">
    <property type="entry name" value="PERMEASE, MAJOR FACILITATOR SUPERFAMILY-RELATED"/>
    <property type="match status" value="1"/>
</dbReference>
<dbReference type="PANTHER" id="PTHR43266">
    <property type="entry name" value="MACROLIDE-EFFLUX PROTEIN"/>
    <property type="match status" value="1"/>
</dbReference>
<reference evidence="10 11" key="1">
    <citation type="submission" date="2018-06" db="EMBL/GenBank/DDBJ databases">
        <authorList>
            <consortium name="IHU Genomes"/>
        </authorList>
    </citation>
    <scope>NUCLEOTIDE SEQUENCE [LARGE SCALE GENOMIC DNA]</scope>
    <source>
        <strain evidence="10 11">NEC25</strain>
    </source>
</reference>
<dbReference type="InterPro" id="IPR036259">
    <property type="entry name" value="MFS_trans_sf"/>
</dbReference>
<evidence type="ECO:0000256" key="6">
    <source>
        <dbReference type="ARBA" id="ARBA00023136"/>
    </source>
</evidence>
<dbReference type="GO" id="GO:0022857">
    <property type="term" value="F:transmembrane transporter activity"/>
    <property type="evidence" value="ECO:0007669"/>
    <property type="project" value="InterPro"/>
</dbReference>
<evidence type="ECO:0000259" key="8">
    <source>
        <dbReference type="PROSITE" id="PS50850"/>
    </source>
</evidence>
<feature type="transmembrane region" description="Helical" evidence="7">
    <location>
        <begin position="224"/>
        <end position="247"/>
    </location>
</feature>
<feature type="transmembrane region" description="Helical" evidence="7">
    <location>
        <begin position="292"/>
        <end position="312"/>
    </location>
</feature>
<evidence type="ECO:0000256" key="7">
    <source>
        <dbReference type="SAM" id="Phobius"/>
    </source>
</evidence>
<feature type="transmembrane region" description="Helical" evidence="7">
    <location>
        <begin position="98"/>
        <end position="118"/>
    </location>
</feature>
<protein>
    <submittedName>
        <fullName evidence="10">Bacilysin exporter BacE</fullName>
    </submittedName>
</protein>
<feature type="transmembrane region" description="Helical" evidence="7">
    <location>
        <begin position="388"/>
        <end position="407"/>
    </location>
</feature>
<accession>A0A650LSX8</accession>
<dbReference type="EMBL" id="UWJD01000001">
    <property type="protein sequence ID" value="VCT83710.1"/>
    <property type="molecule type" value="Genomic_DNA"/>
</dbReference>
<feature type="transmembrane region" description="Helical" evidence="7">
    <location>
        <begin position="138"/>
        <end position="160"/>
    </location>
</feature>
<dbReference type="InterPro" id="IPR020846">
    <property type="entry name" value="MFS_dom"/>
</dbReference>
<sequence length="421" mass="45732">MKLFNRNFIMVLIGQIISLFGNTILRFALPLYLLNKTGSASLFGVVSACAFIPMIFTMPIGGIIADRVNKRNIMVILDFLTAIITLAVMILLGKVNLIILLLIALILLYGIQGAYQPAVQASVPVLVPSDGLMQANSLINIVSSLSSLIGPVIGGMLFGFLGIKPILIVSGICFFIAAIMEIFIIIPVTKKDNERGVFNIIFSDMKESFNFILNDRPEILKGSLIISAFNLVLSACVMIGLPIIITQKMGFQLETANRLYGYIEGAMGAGSLTGGIIGGIFAKKIKIKNCSLLLIICSLSILPIALVLSFNLPVITSYVIIMISSFIMMMLATLFSIQLMSCLQMLTPNKLLGKVISCVMCISMCATPVGQAFYGMIFQKFSNIPQTVFFGALSIGVIIGICTIKLFRNLEETMHTNYSEI</sequence>
<evidence type="ECO:0000256" key="5">
    <source>
        <dbReference type="ARBA" id="ARBA00022989"/>
    </source>
</evidence>
<feature type="transmembrane region" description="Helical" evidence="7">
    <location>
        <begin position="318"/>
        <end position="339"/>
    </location>
</feature>
<evidence type="ECO:0000313" key="9">
    <source>
        <dbReference type="EMBL" id="CAG9709607.1"/>
    </source>
</evidence>
<dbReference type="GO" id="GO:0005886">
    <property type="term" value="C:plasma membrane"/>
    <property type="evidence" value="ECO:0007669"/>
    <property type="project" value="UniProtKB-SubCell"/>
</dbReference>
<comment type="subcellular location">
    <subcellularLocation>
        <location evidence="1">Cell membrane</location>
        <topology evidence="1">Multi-pass membrane protein</topology>
    </subcellularLocation>
</comment>
<feature type="transmembrane region" description="Helical" evidence="7">
    <location>
        <begin position="351"/>
        <end position="376"/>
    </location>
</feature>
<dbReference type="SUPFAM" id="SSF103473">
    <property type="entry name" value="MFS general substrate transporter"/>
    <property type="match status" value="1"/>
</dbReference>
<feature type="transmembrane region" description="Helical" evidence="7">
    <location>
        <begin position="7"/>
        <end position="29"/>
    </location>
</feature>
<organism evidence="10 11">
    <name type="scientific">Clostridium neonatale</name>
    <dbReference type="NCBI Taxonomy" id="137838"/>
    <lineage>
        <taxon>Bacteria</taxon>
        <taxon>Bacillati</taxon>
        <taxon>Bacillota</taxon>
        <taxon>Clostridia</taxon>
        <taxon>Eubacteriales</taxon>
        <taxon>Clostridiaceae</taxon>
        <taxon>Clostridium</taxon>
    </lineage>
</organism>
<dbReference type="InterPro" id="IPR011701">
    <property type="entry name" value="MFS"/>
</dbReference>
<keyword evidence="2" id="KW-0813">Transport</keyword>
<proteinExistence type="predicted"/>
<evidence type="ECO:0000256" key="1">
    <source>
        <dbReference type="ARBA" id="ARBA00004651"/>
    </source>
</evidence>
<name>A0A650LSX8_9CLOT</name>
<reference evidence="9" key="2">
    <citation type="submission" date="2021-10" db="EMBL/GenBank/DDBJ databases">
        <authorList>
            <person name="Mesa V."/>
        </authorList>
    </citation>
    <scope>NUCLEOTIDE SEQUENCE</scope>
    <source>
        <strain evidence="9">CC3_PB</strain>
    </source>
</reference>
<dbReference type="Proteomes" id="UP000789738">
    <property type="component" value="Unassembled WGS sequence"/>
</dbReference>
<evidence type="ECO:0000313" key="10">
    <source>
        <dbReference type="EMBL" id="VCT83710.1"/>
    </source>
</evidence>
<keyword evidence="3" id="KW-1003">Cell membrane</keyword>
<feature type="transmembrane region" description="Helical" evidence="7">
    <location>
        <begin position="259"/>
        <end position="280"/>
    </location>
</feature>
<keyword evidence="6 7" id="KW-0472">Membrane</keyword>
<dbReference type="Proteomes" id="UP000431451">
    <property type="component" value="Unassembled WGS sequence"/>
</dbReference>
<dbReference type="RefSeq" id="WP_159115922.1">
    <property type="nucleotide sequence ID" value="NZ_CAKJVE010000004.1"/>
</dbReference>
<keyword evidence="4 7" id="KW-0812">Transmembrane</keyword>
<gene>
    <name evidence="10" type="primary">bacE</name>
    <name evidence="9" type="ORF">CNEO_44298</name>
    <name evidence="10" type="ORF">CNEONATNEC25_01307</name>
</gene>